<feature type="transmembrane region" description="Helical" evidence="1">
    <location>
        <begin position="334"/>
        <end position="355"/>
    </location>
</feature>
<feature type="transmembrane region" description="Helical" evidence="1">
    <location>
        <begin position="92"/>
        <end position="111"/>
    </location>
</feature>
<organism evidence="2 3">
    <name type="scientific">Brevundimonas balnearis</name>
    <dbReference type="NCBI Taxonomy" id="1572858"/>
    <lineage>
        <taxon>Bacteria</taxon>
        <taxon>Pseudomonadati</taxon>
        <taxon>Pseudomonadota</taxon>
        <taxon>Alphaproteobacteria</taxon>
        <taxon>Caulobacterales</taxon>
        <taxon>Caulobacteraceae</taxon>
        <taxon>Brevundimonas</taxon>
    </lineage>
</organism>
<evidence type="ECO:0000313" key="3">
    <source>
        <dbReference type="Proteomes" id="UP001589906"/>
    </source>
</evidence>
<sequence length="362" mass="39836">MSSGDRKALVGRYLKVVAAHLPATQRDDVVAELRDEIESRLDDRVEALGRDLSEDEIEQVLREVGHPLSVAARYRPGPSHVVGPELYPYWRFAIRAGLLVLLILAGLGLVARVASGDPDVGEVLVDSLTGLFSGAITLVGIATLVAYMIERQSERPRWLHDWKVKDLGLYEFGVSDDWLDNLTRTGGASKTEQTAKRRRSETGEALSNVIAWTVVLLWWTGTFRIPGLHPMEWEYVRAGVDWGAMTRETYQWLYFPVIAFGLTRVAFDLGRAAWPGAWLYAGVGGAAFALGRVALAAWLWLASPFSAAIAVQTWPEFVDRARAAFHPGYDTAGIVMLIVAFIAVEGVFTVVGSLARMGRAAR</sequence>
<proteinExistence type="predicted"/>
<feature type="transmembrane region" description="Helical" evidence="1">
    <location>
        <begin position="279"/>
        <end position="301"/>
    </location>
</feature>
<evidence type="ECO:0000313" key="2">
    <source>
        <dbReference type="EMBL" id="MFC0633173.1"/>
    </source>
</evidence>
<keyword evidence="1" id="KW-1133">Transmembrane helix</keyword>
<gene>
    <name evidence="2" type="ORF">ACFFGE_04685</name>
</gene>
<dbReference type="Pfam" id="PF22564">
    <property type="entry name" value="HAAS"/>
    <property type="match status" value="1"/>
</dbReference>
<feature type="transmembrane region" description="Helical" evidence="1">
    <location>
        <begin position="131"/>
        <end position="149"/>
    </location>
</feature>
<keyword evidence="3" id="KW-1185">Reference proteome</keyword>
<dbReference type="RefSeq" id="WP_376834780.1">
    <property type="nucleotide sequence ID" value="NZ_JBHLSW010000003.1"/>
</dbReference>
<reference evidence="2 3" key="1">
    <citation type="submission" date="2024-09" db="EMBL/GenBank/DDBJ databases">
        <authorList>
            <person name="Sun Q."/>
            <person name="Mori K."/>
        </authorList>
    </citation>
    <scope>NUCLEOTIDE SEQUENCE [LARGE SCALE GENOMIC DNA]</scope>
    <source>
        <strain evidence="2 3">NCAIM B.02621</strain>
    </source>
</reference>
<keyword evidence="1" id="KW-0812">Transmembrane</keyword>
<evidence type="ECO:0000256" key="1">
    <source>
        <dbReference type="SAM" id="Phobius"/>
    </source>
</evidence>
<feature type="transmembrane region" description="Helical" evidence="1">
    <location>
        <begin position="205"/>
        <end position="225"/>
    </location>
</feature>
<name>A0ABV6R3K6_9CAUL</name>
<dbReference type="Proteomes" id="UP001589906">
    <property type="component" value="Unassembled WGS sequence"/>
</dbReference>
<protein>
    <submittedName>
        <fullName evidence="2">Uncharacterized protein</fullName>
    </submittedName>
</protein>
<accession>A0ABV6R3K6</accession>
<dbReference type="EMBL" id="JBHLSW010000003">
    <property type="protein sequence ID" value="MFC0633173.1"/>
    <property type="molecule type" value="Genomic_DNA"/>
</dbReference>
<keyword evidence="1" id="KW-0472">Membrane</keyword>
<comment type="caution">
    <text evidence="2">The sequence shown here is derived from an EMBL/GenBank/DDBJ whole genome shotgun (WGS) entry which is preliminary data.</text>
</comment>
<feature type="transmembrane region" description="Helical" evidence="1">
    <location>
        <begin position="249"/>
        <end position="267"/>
    </location>
</feature>